<gene>
    <name evidence="1" type="ORF">SAMN05661044_00861</name>
</gene>
<sequence>MMNDFLTELLRPSDVRIGGDRPYDLQLMTSVFIVPFEPWIASVSAASFKAKYNNVWQLVLTKKGNNITYVSER</sequence>
<keyword evidence="2" id="KW-1185">Reference proteome</keyword>
<name>A0A1H7IXL5_OLID1</name>
<proteinExistence type="predicted"/>
<organism evidence="1 2">
    <name type="scientific">Olivibacter domesticus</name>
    <name type="common">Pseudosphingobacterium domesticum</name>
    <dbReference type="NCBI Taxonomy" id="407022"/>
    <lineage>
        <taxon>Bacteria</taxon>
        <taxon>Pseudomonadati</taxon>
        <taxon>Bacteroidota</taxon>
        <taxon>Sphingobacteriia</taxon>
        <taxon>Sphingobacteriales</taxon>
        <taxon>Sphingobacteriaceae</taxon>
        <taxon>Olivibacter</taxon>
    </lineage>
</organism>
<dbReference type="Proteomes" id="UP000199421">
    <property type="component" value="Unassembled WGS sequence"/>
</dbReference>
<evidence type="ECO:0000313" key="1">
    <source>
        <dbReference type="EMBL" id="SEK67138.1"/>
    </source>
</evidence>
<evidence type="ECO:0000313" key="2">
    <source>
        <dbReference type="Proteomes" id="UP000199421"/>
    </source>
</evidence>
<reference evidence="2" key="1">
    <citation type="submission" date="2016-10" db="EMBL/GenBank/DDBJ databases">
        <authorList>
            <person name="Varghese N."/>
            <person name="Submissions S."/>
        </authorList>
    </citation>
    <scope>NUCLEOTIDE SEQUENCE [LARGE SCALE GENOMIC DNA]</scope>
    <source>
        <strain evidence="2">DSM 18733</strain>
    </source>
</reference>
<protein>
    <submittedName>
        <fullName evidence="1">Uncharacterized protein</fullName>
    </submittedName>
</protein>
<dbReference type="OrthoDB" id="9782855at2"/>
<accession>A0A1H7IXL5</accession>
<dbReference type="EMBL" id="FOAF01000001">
    <property type="protein sequence ID" value="SEK67138.1"/>
    <property type="molecule type" value="Genomic_DNA"/>
</dbReference>
<dbReference type="AlphaFoldDB" id="A0A1H7IXL5"/>
<dbReference type="RefSeq" id="WP_093318744.1">
    <property type="nucleotide sequence ID" value="NZ_FOAF01000001.1"/>
</dbReference>